<evidence type="ECO:0000313" key="3">
    <source>
        <dbReference type="EMBL" id="KAA8900644.1"/>
    </source>
</evidence>
<organism evidence="3 4">
    <name type="scientific">Sphaerosporella brunnea</name>
    <dbReference type="NCBI Taxonomy" id="1250544"/>
    <lineage>
        <taxon>Eukaryota</taxon>
        <taxon>Fungi</taxon>
        <taxon>Dikarya</taxon>
        <taxon>Ascomycota</taxon>
        <taxon>Pezizomycotina</taxon>
        <taxon>Pezizomycetes</taxon>
        <taxon>Pezizales</taxon>
        <taxon>Pyronemataceae</taxon>
        <taxon>Sphaerosporella</taxon>
    </lineage>
</organism>
<dbReference type="InterPro" id="IPR011009">
    <property type="entry name" value="Kinase-like_dom_sf"/>
</dbReference>
<dbReference type="InterPro" id="IPR051678">
    <property type="entry name" value="AGP_Transferase"/>
</dbReference>
<feature type="compositionally biased region" description="Pro residues" evidence="1">
    <location>
        <begin position="523"/>
        <end position="535"/>
    </location>
</feature>
<keyword evidence="4" id="KW-1185">Reference proteome</keyword>
<dbReference type="Gene3D" id="3.90.1200.10">
    <property type="match status" value="1"/>
</dbReference>
<evidence type="ECO:0000256" key="1">
    <source>
        <dbReference type="SAM" id="MobiDB-lite"/>
    </source>
</evidence>
<dbReference type="PANTHER" id="PTHR21310:SF15">
    <property type="entry name" value="AMINOGLYCOSIDE PHOSPHOTRANSFERASE DOMAIN-CONTAINING PROTEIN"/>
    <property type="match status" value="1"/>
</dbReference>
<proteinExistence type="predicted"/>
<evidence type="ECO:0000259" key="2">
    <source>
        <dbReference type="Pfam" id="PF01636"/>
    </source>
</evidence>
<dbReference type="InParanoid" id="A0A5J5ERY2"/>
<dbReference type="OrthoDB" id="10003767at2759"/>
<dbReference type="SUPFAM" id="SSF56112">
    <property type="entry name" value="Protein kinase-like (PK-like)"/>
    <property type="match status" value="1"/>
</dbReference>
<dbReference type="Pfam" id="PF01636">
    <property type="entry name" value="APH"/>
    <property type="match status" value="1"/>
</dbReference>
<dbReference type="InterPro" id="IPR002575">
    <property type="entry name" value="Aminoglycoside_PTrfase"/>
</dbReference>
<feature type="region of interest" description="Disordered" evidence="1">
    <location>
        <begin position="471"/>
        <end position="539"/>
    </location>
</feature>
<comment type="caution">
    <text evidence="3">The sequence shown here is derived from an EMBL/GenBank/DDBJ whole genome shotgun (WGS) entry which is preliminary data.</text>
</comment>
<feature type="domain" description="Aminoglycoside phosphotransferase" evidence="2">
    <location>
        <begin position="192"/>
        <end position="424"/>
    </location>
</feature>
<reference evidence="3 4" key="1">
    <citation type="submission" date="2019-09" db="EMBL/GenBank/DDBJ databases">
        <title>Draft genome of the ectomycorrhizal ascomycete Sphaerosporella brunnea.</title>
        <authorList>
            <consortium name="DOE Joint Genome Institute"/>
            <person name="Benucci G.M."/>
            <person name="Marozzi G."/>
            <person name="Antonielli L."/>
            <person name="Sanchez S."/>
            <person name="Marco P."/>
            <person name="Wang X."/>
            <person name="Falini L.B."/>
            <person name="Barry K."/>
            <person name="Haridas S."/>
            <person name="Lipzen A."/>
            <person name="Labutti K."/>
            <person name="Grigoriev I.V."/>
            <person name="Murat C."/>
            <person name="Martin F."/>
            <person name="Albertini E."/>
            <person name="Donnini D."/>
            <person name="Bonito G."/>
        </authorList>
    </citation>
    <scope>NUCLEOTIDE SEQUENCE [LARGE SCALE GENOMIC DNA]</scope>
    <source>
        <strain evidence="3 4">Sb_GMNB300</strain>
    </source>
</reference>
<evidence type="ECO:0000313" key="4">
    <source>
        <dbReference type="Proteomes" id="UP000326924"/>
    </source>
</evidence>
<dbReference type="Proteomes" id="UP000326924">
    <property type="component" value="Unassembled WGS sequence"/>
</dbReference>
<protein>
    <recommendedName>
        <fullName evidence="2">Aminoglycoside phosphotransferase domain-containing protein</fullName>
    </recommendedName>
</protein>
<dbReference type="AlphaFoldDB" id="A0A5J5ERY2"/>
<gene>
    <name evidence="3" type="ORF">FN846DRAFT_958364</name>
</gene>
<accession>A0A5J5ERY2</accession>
<name>A0A5J5ERY2_9PEZI</name>
<dbReference type="EMBL" id="VXIS01000151">
    <property type="protein sequence ID" value="KAA8900644.1"/>
    <property type="molecule type" value="Genomic_DNA"/>
</dbReference>
<dbReference type="PANTHER" id="PTHR21310">
    <property type="entry name" value="AMINOGLYCOSIDE PHOSPHOTRANSFERASE-RELATED-RELATED"/>
    <property type="match status" value="1"/>
</dbReference>
<sequence length="654" mass="73680">MQLQMQSPRLRQQLRQERIPEPASPNCPEFCSAVEIQYQQQQQHHNHHQKTRDRDGMAKTGARRPSCGGNNTTTLQSRRDDCRPHSPPSSPRLGTTTLKANTNPNATQTPPPPRNGRAGHKLSLSIPRRLLRSDWVSLEGLVSCALACLCKEECTRISELGRGSHNSLYELFFSDGTSCAASISNSPPQFFSADAKRSEIATMKYLHDSPLYNIPVPQVYGYDLTFDNPVGAPYVLRECVQGTNLATDGRFYKLSREDKLKVVREMAYVQAELSRPSEFDQLGCIYQRDDGDKGFYIGKIATLPSGSPQEDARREQFLGPYSSLTELWEARLDRESLSAIDNWTLLPSDSSLPSHLPPSRANPQEFGEILQLLSGLTSLFRPPEHLSTLCIHHSDFAIRNVLFDEKTLKITGVIDWEFASVMPLVITGRFPNDLGWEGNEFARSMGKLQNEGEVWCHHYYDWTSLQGLNTPVQTDIPSPPASPAPCDVRNRRDEDYLTSPNASANGARLPTPEFDFYCEEGTPSPPSPPLPPPPTSETSPLEIQARAAHLVELFYYRKFYASKVASREFGLTRLFIDSVAYIKFNEIVMGGANKWFAAADWIREVFWRLHDEDRSVREDLMKGKGVITVPEVFKGARRTEANLGQWEKRLECGR</sequence>
<feature type="region of interest" description="Disordered" evidence="1">
    <location>
        <begin position="38"/>
        <end position="120"/>
    </location>
</feature>